<proteinExistence type="predicted"/>
<keyword evidence="2" id="KW-1185">Reference proteome</keyword>
<dbReference type="AlphaFoldDB" id="A0A196SG79"/>
<evidence type="ECO:0000313" key="1">
    <source>
        <dbReference type="EMBL" id="OAO15326.1"/>
    </source>
</evidence>
<reference evidence="1 2" key="1">
    <citation type="submission" date="2016-05" db="EMBL/GenBank/DDBJ databases">
        <title>Nuclear genome of Blastocystis sp. subtype 1 NandII.</title>
        <authorList>
            <person name="Gentekaki E."/>
            <person name="Curtis B."/>
            <person name="Stairs C."/>
            <person name="Eme L."/>
            <person name="Herman E."/>
            <person name="Klimes V."/>
            <person name="Arias M.C."/>
            <person name="Elias M."/>
            <person name="Hilliou F."/>
            <person name="Klute M."/>
            <person name="Malik S.-B."/>
            <person name="Pightling A."/>
            <person name="Rachubinski R."/>
            <person name="Salas D."/>
            <person name="Schlacht A."/>
            <person name="Suga H."/>
            <person name="Archibald J."/>
            <person name="Ball S.G."/>
            <person name="Clark G."/>
            <person name="Dacks J."/>
            <person name="Van Der Giezen M."/>
            <person name="Tsaousis A."/>
            <person name="Roger A."/>
        </authorList>
    </citation>
    <scope>NUCLEOTIDE SEQUENCE [LARGE SCALE GENOMIC DNA]</scope>
    <source>
        <strain evidence="2">ATCC 50177 / NandII</strain>
    </source>
</reference>
<name>A0A196SG79_BLAHN</name>
<accession>A0A196SG79</accession>
<dbReference type="Gene3D" id="2.60.120.260">
    <property type="entry name" value="Galactose-binding domain-like"/>
    <property type="match status" value="1"/>
</dbReference>
<dbReference type="InterPro" id="IPR013783">
    <property type="entry name" value="Ig-like_fold"/>
</dbReference>
<dbReference type="EMBL" id="LXWW01000153">
    <property type="protein sequence ID" value="OAO15326.1"/>
    <property type="molecule type" value="Genomic_DNA"/>
</dbReference>
<organism evidence="1 2">
    <name type="scientific">Blastocystis sp. subtype 1 (strain ATCC 50177 / NandII)</name>
    <dbReference type="NCBI Taxonomy" id="478820"/>
    <lineage>
        <taxon>Eukaryota</taxon>
        <taxon>Sar</taxon>
        <taxon>Stramenopiles</taxon>
        <taxon>Bigyra</taxon>
        <taxon>Opalozoa</taxon>
        <taxon>Opalinata</taxon>
        <taxon>Blastocystidae</taxon>
        <taxon>Blastocystis</taxon>
    </lineage>
</organism>
<dbReference type="Proteomes" id="UP000078348">
    <property type="component" value="Unassembled WGS sequence"/>
</dbReference>
<sequence>MGSLMGISSTLLTNFDSSRYMAKKTCGENFWTLTFEKNRREWISSVTLYLQYTQGVHQPRQFVLKARNTNLEAWTTLTNVTGMTWSLVGEHKRIWVENSQPYNQYRLENFGRGDSQDCEWKIGAIDMGMEVLPSAVPELSYTTPIVINKDVEMGEVYPNSEYFFDFAVTPALPEGITVDPTTGKISGTARTEMAAASYTITAKKVGGGSSSATVTLSVEVCTGGKSLITLVVRTDYWPHEASYQLHAGRGVSGEVVQSSDALAVPNGLNYADWCLPHALYTVELKDAKKDGWANPAGWWLTVDLGAMLFEMGQIPAGAGVATSFSSLLPFQMGFGEWRLFNSENEVSEDYGAAAMGNHVGTTAYIRREVTVPSLEDYHVLNVRVKYTGGVVVYFNGRLVARFNLEENFVADSEALAAHDASLFSKFHVILSTVGAVAGKNVIAFEVHRSADQSIIVFDATGVFGVTECSVVLDTFSSIDSSPITGCTKEDLLDLNPSTFGSLSNNVGSFIEWTVENLEGSKWNSFGLQTNGVRRNYGFSLYARFLRNEEFTSTLEVRGQETKDRARLALEAPVGIAGFKTFKFVVDRSASAPVSVNAYVFQYCRAAGSGSCPAVGDFPAVGEGQISPAACAEGFQGYAYRECANGVLGDVKNEKCVYKLPADLKYAAGTLEFVLNTEGSSGVPSYRNLITEFFMQENTPLPEGLTIDGKTGEIAGKPVKEMEETALTVRGKNPRGETFVRVMIGVRKGYCQPEGVFEKTPVDEVAVFECS</sequence>
<evidence type="ECO:0000313" key="2">
    <source>
        <dbReference type="Proteomes" id="UP000078348"/>
    </source>
</evidence>
<protein>
    <submittedName>
        <fullName evidence="1">Uncharacterized protein</fullName>
    </submittedName>
</protein>
<dbReference type="Gene3D" id="2.60.40.10">
    <property type="entry name" value="Immunoglobulins"/>
    <property type="match status" value="1"/>
</dbReference>
<comment type="caution">
    <text evidence="1">The sequence shown here is derived from an EMBL/GenBank/DDBJ whole genome shotgun (WGS) entry which is preliminary data.</text>
</comment>
<gene>
    <name evidence="1" type="ORF">AV274_2967</name>
</gene>
<dbReference type="Pfam" id="PF05345">
    <property type="entry name" value="He_PIG"/>
    <property type="match status" value="1"/>
</dbReference>